<reference evidence="2 3" key="1">
    <citation type="submission" date="2010-04" db="EMBL/GenBank/DDBJ databases">
        <authorList>
            <person name="Qin X."/>
            <person name="Bachman B."/>
            <person name="Battles P."/>
            <person name="Bell A."/>
            <person name="Bess C."/>
            <person name="Bickham C."/>
            <person name="Chaboub L."/>
            <person name="Chen D."/>
            <person name="Coyle M."/>
            <person name="Deiros D.R."/>
            <person name="Dinh H."/>
            <person name="Forbes L."/>
            <person name="Fowler G."/>
            <person name="Francisco L."/>
            <person name="Fu Q."/>
            <person name="Gubbala S."/>
            <person name="Hale W."/>
            <person name="Han Y."/>
            <person name="Hemphill L."/>
            <person name="Highlander S.K."/>
            <person name="Hirani K."/>
            <person name="Hogues M."/>
            <person name="Jackson L."/>
            <person name="Jakkamsetti A."/>
            <person name="Javaid M."/>
            <person name="Jiang H."/>
            <person name="Korchina V."/>
            <person name="Kovar C."/>
            <person name="Lara F."/>
            <person name="Lee S."/>
            <person name="Mata R."/>
            <person name="Mathew T."/>
            <person name="Moen C."/>
            <person name="Morales K."/>
            <person name="Munidasa M."/>
            <person name="Nazareth L."/>
            <person name="Ngo R."/>
            <person name="Nguyen L."/>
            <person name="Okwuonu G."/>
            <person name="Ongeri F."/>
            <person name="Patil S."/>
            <person name="Petrosino J."/>
            <person name="Pham C."/>
            <person name="Pham P."/>
            <person name="Pu L.-L."/>
            <person name="Puazo M."/>
            <person name="Raj R."/>
            <person name="Reid J."/>
            <person name="Rouhana J."/>
            <person name="Saada N."/>
            <person name="Shang Y."/>
            <person name="Simmons D."/>
            <person name="Thornton R."/>
            <person name="Warren J."/>
            <person name="Weissenberger G."/>
            <person name="Zhang J."/>
            <person name="Zhang L."/>
            <person name="Zhou C."/>
            <person name="Zhu D."/>
            <person name="Muzny D."/>
            <person name="Worley K."/>
            <person name="Gibbs R."/>
        </authorList>
    </citation>
    <scope>NUCLEOTIDE SEQUENCE [LARGE SCALE GENOMIC DNA]</scope>
    <source>
        <strain evidence="2 3">ATCC 49030</strain>
    </source>
</reference>
<comment type="caution">
    <text evidence="2">The sequence shown here is derived from an EMBL/GenBank/DDBJ whole genome shotgun (WGS) entry which is preliminary data.</text>
</comment>
<sequence>MSKVRDFSGLWETLNVNEIIWGFSSGQWGAVAAIGSLITAIITYRVAAQNRKLTLSIHRLSGPYPVMRICRERSTSLSEPAHLMIVRVENIGRIACEVSPPVIDTNRIGKRVVVDPHLRFEGPIRRVRIEPSRHVDWTLNIDKLSEADKKRVVYVHLETRATGGNVKRQKVLLGDSSRLIDRLPLLWH</sequence>
<proteinExistence type="predicted"/>
<protein>
    <submittedName>
        <fullName evidence="2">Uncharacterized protein</fullName>
    </submittedName>
</protein>
<gene>
    <name evidence="2" type="ORF">HMPREF0183_0927</name>
</gene>
<keyword evidence="3" id="KW-1185">Reference proteome</keyword>
<evidence type="ECO:0000256" key="1">
    <source>
        <dbReference type="SAM" id="Phobius"/>
    </source>
</evidence>
<accession>D4YLW7</accession>
<name>D4YLW7_9MICO</name>
<feature type="transmembrane region" description="Helical" evidence="1">
    <location>
        <begin position="20"/>
        <end position="44"/>
    </location>
</feature>
<dbReference type="AlphaFoldDB" id="D4YLW7"/>
<keyword evidence="1" id="KW-0812">Transmembrane</keyword>
<dbReference type="EMBL" id="ADNU01000023">
    <property type="protein sequence ID" value="EFG47850.1"/>
    <property type="molecule type" value="Genomic_DNA"/>
</dbReference>
<evidence type="ECO:0000313" key="2">
    <source>
        <dbReference type="EMBL" id="EFG47850.1"/>
    </source>
</evidence>
<keyword evidence="1" id="KW-0472">Membrane</keyword>
<organism evidence="2 3">
    <name type="scientific">Brevibacterium mcbrellneri ATCC 49030</name>
    <dbReference type="NCBI Taxonomy" id="585530"/>
    <lineage>
        <taxon>Bacteria</taxon>
        <taxon>Bacillati</taxon>
        <taxon>Actinomycetota</taxon>
        <taxon>Actinomycetes</taxon>
        <taxon>Micrococcales</taxon>
        <taxon>Brevibacteriaceae</taxon>
        <taxon>Brevibacterium</taxon>
    </lineage>
</organism>
<dbReference type="Proteomes" id="UP000005714">
    <property type="component" value="Unassembled WGS sequence"/>
</dbReference>
<keyword evidence="1" id="KW-1133">Transmembrane helix</keyword>
<evidence type="ECO:0000313" key="3">
    <source>
        <dbReference type="Proteomes" id="UP000005714"/>
    </source>
</evidence>